<accession>A0A3N1Y702</accession>
<keyword evidence="2" id="KW-0489">Methyltransferase</keyword>
<evidence type="ECO:0000313" key="3">
    <source>
        <dbReference type="Proteomes" id="UP000276634"/>
    </source>
</evidence>
<sequence>MERHRHWEQVYAERGPDRVSWYRPRLETSLGLIARAALPPEAPIVDVGGGASTLVDALLAEGRRDLTVVDLSPRALATARARLGEAGRAVCWVCADLLRWPLRRGFALWHDRAVLHFLTDEAERARYREVLAQAVVPGGWAVIATFAHDGPERCSGLPVRRHAPEEIAALAGPEWSLEAAERELHLTPAGAAQPFAYALLRRRR</sequence>
<evidence type="ECO:0000259" key="1">
    <source>
        <dbReference type="Pfam" id="PF13649"/>
    </source>
</evidence>
<dbReference type="PANTHER" id="PTHR12843:SF5">
    <property type="entry name" value="EEF1A LYSINE METHYLTRANSFERASE 2"/>
    <property type="match status" value="1"/>
</dbReference>
<name>A0A3N1Y702_9GAMM</name>
<dbReference type="EMBL" id="RJVI01000001">
    <property type="protein sequence ID" value="ROR34301.1"/>
    <property type="molecule type" value="Genomic_DNA"/>
</dbReference>
<dbReference type="AlphaFoldDB" id="A0A3N1Y702"/>
<reference evidence="2 3" key="1">
    <citation type="submission" date="2018-11" db="EMBL/GenBank/DDBJ databases">
        <title>Genomic Encyclopedia of Type Strains, Phase IV (KMG-IV): sequencing the most valuable type-strain genomes for metagenomic binning, comparative biology and taxonomic classification.</title>
        <authorList>
            <person name="Goeker M."/>
        </authorList>
    </citation>
    <scope>NUCLEOTIDE SEQUENCE [LARGE SCALE GENOMIC DNA]</scope>
    <source>
        <strain evidence="2 3">DSM 100275</strain>
    </source>
</reference>
<dbReference type="SUPFAM" id="SSF53335">
    <property type="entry name" value="S-adenosyl-L-methionine-dependent methyltransferases"/>
    <property type="match status" value="1"/>
</dbReference>
<dbReference type="InterPro" id="IPR041698">
    <property type="entry name" value="Methyltransf_25"/>
</dbReference>
<proteinExistence type="predicted"/>
<dbReference type="Pfam" id="PF13649">
    <property type="entry name" value="Methyltransf_25"/>
    <property type="match status" value="1"/>
</dbReference>
<dbReference type="GO" id="GO:0008168">
    <property type="term" value="F:methyltransferase activity"/>
    <property type="evidence" value="ECO:0007669"/>
    <property type="project" value="UniProtKB-KW"/>
</dbReference>
<keyword evidence="2" id="KW-0808">Transferase</keyword>
<comment type="caution">
    <text evidence="2">The sequence shown here is derived from an EMBL/GenBank/DDBJ whole genome shotgun (WGS) entry which is preliminary data.</text>
</comment>
<dbReference type="PANTHER" id="PTHR12843">
    <property type="entry name" value="PROTEIN-LYSINE N-METHYLTRANSFERASE METTL10"/>
    <property type="match status" value="1"/>
</dbReference>
<evidence type="ECO:0000313" key="2">
    <source>
        <dbReference type="EMBL" id="ROR34301.1"/>
    </source>
</evidence>
<keyword evidence="3" id="KW-1185">Reference proteome</keyword>
<organism evidence="2 3">
    <name type="scientific">Inmirania thermothiophila</name>
    <dbReference type="NCBI Taxonomy" id="1750597"/>
    <lineage>
        <taxon>Bacteria</taxon>
        <taxon>Pseudomonadati</taxon>
        <taxon>Pseudomonadota</taxon>
        <taxon>Gammaproteobacteria</taxon>
        <taxon>Chromatiales</taxon>
        <taxon>Ectothiorhodospiraceae</taxon>
        <taxon>Inmirania</taxon>
    </lineage>
</organism>
<dbReference type="GO" id="GO:0032259">
    <property type="term" value="P:methylation"/>
    <property type="evidence" value="ECO:0007669"/>
    <property type="project" value="UniProtKB-KW"/>
</dbReference>
<dbReference type="Gene3D" id="3.40.50.150">
    <property type="entry name" value="Vaccinia Virus protein VP39"/>
    <property type="match status" value="1"/>
</dbReference>
<gene>
    <name evidence="2" type="ORF">EDC57_0197</name>
</gene>
<dbReference type="RefSeq" id="WP_211331846.1">
    <property type="nucleotide sequence ID" value="NZ_RJVI01000001.1"/>
</dbReference>
<protein>
    <submittedName>
        <fullName evidence="2">Methyltransferase family protein</fullName>
    </submittedName>
</protein>
<feature type="domain" description="Methyltransferase" evidence="1">
    <location>
        <begin position="44"/>
        <end position="139"/>
    </location>
</feature>
<dbReference type="CDD" id="cd02440">
    <property type="entry name" value="AdoMet_MTases"/>
    <property type="match status" value="1"/>
</dbReference>
<dbReference type="Proteomes" id="UP000276634">
    <property type="component" value="Unassembled WGS sequence"/>
</dbReference>
<dbReference type="InterPro" id="IPR029063">
    <property type="entry name" value="SAM-dependent_MTases_sf"/>
</dbReference>